<name>A0AAV4SJ28_CAEEX</name>
<dbReference type="EMBL" id="BPLR01009765">
    <property type="protein sequence ID" value="GIY34433.1"/>
    <property type="molecule type" value="Genomic_DNA"/>
</dbReference>
<evidence type="ECO:0000313" key="2">
    <source>
        <dbReference type="Proteomes" id="UP001054945"/>
    </source>
</evidence>
<reference evidence="1 2" key="1">
    <citation type="submission" date="2021-06" db="EMBL/GenBank/DDBJ databases">
        <title>Caerostris extrusa draft genome.</title>
        <authorList>
            <person name="Kono N."/>
            <person name="Arakawa K."/>
        </authorList>
    </citation>
    <scope>NUCLEOTIDE SEQUENCE [LARGE SCALE GENOMIC DNA]</scope>
</reference>
<keyword evidence="2" id="KW-1185">Reference proteome</keyword>
<dbReference type="Proteomes" id="UP001054945">
    <property type="component" value="Unassembled WGS sequence"/>
</dbReference>
<dbReference type="AlphaFoldDB" id="A0AAV4SJ28"/>
<protein>
    <submittedName>
        <fullName evidence="1">Uncharacterized protein</fullName>
    </submittedName>
</protein>
<gene>
    <name evidence="1" type="ORF">CEXT_205111</name>
</gene>
<evidence type="ECO:0000313" key="1">
    <source>
        <dbReference type="EMBL" id="GIY34433.1"/>
    </source>
</evidence>
<proteinExistence type="predicted"/>
<sequence>MRSIKVFIGFGTYKIVCERMAHVGILLKLELPAVGDCLGLFGRGNRYAVCIRFERWNVLGENFLIDLTFPQNFWCCHLKSQGSFPKQ</sequence>
<accession>A0AAV4SJ28</accession>
<organism evidence="1 2">
    <name type="scientific">Caerostris extrusa</name>
    <name type="common">Bark spider</name>
    <name type="synonym">Caerostris bankana</name>
    <dbReference type="NCBI Taxonomy" id="172846"/>
    <lineage>
        <taxon>Eukaryota</taxon>
        <taxon>Metazoa</taxon>
        <taxon>Ecdysozoa</taxon>
        <taxon>Arthropoda</taxon>
        <taxon>Chelicerata</taxon>
        <taxon>Arachnida</taxon>
        <taxon>Araneae</taxon>
        <taxon>Araneomorphae</taxon>
        <taxon>Entelegynae</taxon>
        <taxon>Araneoidea</taxon>
        <taxon>Araneidae</taxon>
        <taxon>Caerostris</taxon>
    </lineage>
</organism>
<comment type="caution">
    <text evidence="1">The sequence shown here is derived from an EMBL/GenBank/DDBJ whole genome shotgun (WGS) entry which is preliminary data.</text>
</comment>